<reference evidence="1" key="1">
    <citation type="submission" date="2014-05" db="EMBL/GenBank/DDBJ databases">
        <title>The transcriptome of the halophilic microalga Tetraselmis sp. GSL018 isolated from the Great Salt Lake, Utah.</title>
        <authorList>
            <person name="Jinkerson R.E."/>
            <person name="D'Adamo S."/>
            <person name="Posewitz M.C."/>
        </authorList>
    </citation>
    <scope>NUCLEOTIDE SEQUENCE</scope>
    <source>
        <strain evidence="1">GSL018</strain>
    </source>
</reference>
<evidence type="ECO:0000313" key="1">
    <source>
        <dbReference type="EMBL" id="JAC80022.1"/>
    </source>
</evidence>
<gene>
    <name evidence="1" type="ORF">TSPGSL018_11245</name>
</gene>
<feature type="non-terminal residue" evidence="1">
    <location>
        <position position="1"/>
    </location>
</feature>
<proteinExistence type="predicted"/>
<dbReference type="EMBL" id="GBEZ01005262">
    <property type="protein sequence ID" value="JAC80022.1"/>
    <property type="molecule type" value="Transcribed_RNA"/>
</dbReference>
<dbReference type="GO" id="GO:0006508">
    <property type="term" value="P:proteolysis"/>
    <property type="evidence" value="ECO:0007669"/>
    <property type="project" value="InterPro"/>
</dbReference>
<name>A0A061S4B4_9CHLO</name>
<evidence type="ECO:0008006" key="2">
    <source>
        <dbReference type="Google" id="ProtNLM"/>
    </source>
</evidence>
<sequence>DQDYTFLVDSGASKNFISDTLELPWQPISPLRVKLADGDVLVTRKGLTVEFSLHGSTLRLKADFVAIPLKQL</sequence>
<dbReference type="InterPro" id="IPR001969">
    <property type="entry name" value="Aspartic_peptidase_AS"/>
</dbReference>
<accession>A0A061S4B4</accession>
<dbReference type="PROSITE" id="PS00141">
    <property type="entry name" value="ASP_PROTEASE"/>
    <property type="match status" value="1"/>
</dbReference>
<protein>
    <recommendedName>
        <fullName evidence="2">Peptidase A2 domain-containing protein</fullName>
    </recommendedName>
</protein>
<dbReference type="GO" id="GO:0004190">
    <property type="term" value="F:aspartic-type endopeptidase activity"/>
    <property type="evidence" value="ECO:0007669"/>
    <property type="project" value="InterPro"/>
</dbReference>
<dbReference type="AlphaFoldDB" id="A0A061S4B4"/>
<organism evidence="1">
    <name type="scientific">Tetraselmis sp. GSL018</name>
    <dbReference type="NCBI Taxonomy" id="582737"/>
    <lineage>
        <taxon>Eukaryota</taxon>
        <taxon>Viridiplantae</taxon>
        <taxon>Chlorophyta</taxon>
        <taxon>core chlorophytes</taxon>
        <taxon>Chlorodendrophyceae</taxon>
        <taxon>Chlorodendrales</taxon>
        <taxon>Chlorodendraceae</taxon>
        <taxon>Tetraselmis</taxon>
    </lineage>
</organism>
<dbReference type="CDD" id="cd00303">
    <property type="entry name" value="retropepsin_like"/>
    <property type="match status" value="1"/>
</dbReference>